<dbReference type="EC" id="2.2.1.2" evidence="5 11"/>
<evidence type="ECO:0000256" key="11">
    <source>
        <dbReference type="HAMAP-Rule" id="MF_00493"/>
    </source>
</evidence>
<comment type="catalytic activity">
    <reaction evidence="10 11">
        <text>D-sedoheptulose 7-phosphate + D-glyceraldehyde 3-phosphate = D-erythrose 4-phosphate + beta-D-fructose 6-phosphate</text>
        <dbReference type="Rhea" id="RHEA:17053"/>
        <dbReference type="ChEBI" id="CHEBI:16897"/>
        <dbReference type="ChEBI" id="CHEBI:57483"/>
        <dbReference type="ChEBI" id="CHEBI:57634"/>
        <dbReference type="ChEBI" id="CHEBI:59776"/>
        <dbReference type="EC" id="2.2.1.2"/>
    </reaction>
</comment>
<dbReference type="GO" id="GO:0006098">
    <property type="term" value="P:pentose-phosphate shunt"/>
    <property type="evidence" value="ECO:0007669"/>
    <property type="project" value="UniProtKB-UniRule"/>
</dbReference>
<evidence type="ECO:0000256" key="1">
    <source>
        <dbReference type="ARBA" id="ARBA00003518"/>
    </source>
</evidence>
<keyword evidence="9 11" id="KW-0704">Schiff base</keyword>
<dbReference type="GO" id="GO:0004801">
    <property type="term" value="F:transaldolase activity"/>
    <property type="evidence" value="ECO:0007669"/>
    <property type="project" value="UniProtKB-UniRule"/>
</dbReference>
<dbReference type="PROSITE" id="PS00958">
    <property type="entry name" value="TRANSALDOLASE_2"/>
    <property type="match status" value="1"/>
</dbReference>
<evidence type="ECO:0000256" key="7">
    <source>
        <dbReference type="ARBA" id="ARBA00022679"/>
    </source>
</evidence>
<reference evidence="14" key="1">
    <citation type="submission" date="2017-04" db="EMBL/GenBank/DDBJ databases">
        <authorList>
            <person name="Varghese N."/>
            <person name="Submissions S."/>
        </authorList>
    </citation>
    <scope>NUCLEOTIDE SEQUENCE [LARGE SCALE GENOMIC DNA]</scope>
    <source>
        <strain evidence="14">DSM 9293</strain>
    </source>
</reference>
<dbReference type="Pfam" id="PF00923">
    <property type="entry name" value="TAL_FSA"/>
    <property type="match status" value="1"/>
</dbReference>
<keyword evidence="12" id="KW-0312">Gluconeogenesis</keyword>
<dbReference type="PROSITE" id="PS51463">
    <property type="entry name" value="P_GLUCOSE_ISOMERASE_3"/>
    <property type="match status" value="1"/>
</dbReference>
<dbReference type="SUPFAM" id="SSF53697">
    <property type="entry name" value="SIS domain"/>
    <property type="match status" value="1"/>
</dbReference>
<keyword evidence="6 11" id="KW-0963">Cytoplasm</keyword>
<evidence type="ECO:0000256" key="3">
    <source>
        <dbReference type="ARBA" id="ARBA00004857"/>
    </source>
</evidence>
<dbReference type="PRINTS" id="PR00662">
    <property type="entry name" value="G6PISOMERASE"/>
</dbReference>
<dbReference type="NCBIfam" id="NF002881">
    <property type="entry name" value="PRK03343.1"/>
    <property type="match status" value="1"/>
</dbReference>
<evidence type="ECO:0000256" key="5">
    <source>
        <dbReference type="ARBA" id="ARBA00013151"/>
    </source>
</evidence>
<comment type="similarity">
    <text evidence="4 11">Belongs to the transaldolase family. Type 2 subfamily.</text>
</comment>
<keyword evidence="7 11" id="KW-0808">Transferase</keyword>
<proteinExistence type="inferred from homology"/>
<keyword evidence="12" id="KW-0324">Glycolysis</keyword>
<comment type="pathway">
    <text evidence="12">Carbohydrate degradation; glycolysis; D-glyceraldehyde 3-phosphate and glycerone phosphate from D-glucose: step 2/4.</text>
</comment>
<dbReference type="InterPro" id="IPR013785">
    <property type="entry name" value="Aldolase_TIM"/>
</dbReference>
<sequence length="933" mass="103107">MTTAIHRLNELGQSIWYDNIRRGIIDSGELAHLIAQGISGVTSNPTIFEKAINGSNDYDDALRKLVAERKSLQEIYDTLVLEDIARGADLLRPVYDRTHGVDGYISVEVPPTMAQDTDKTIEEARRLFHTLARPNVMIKVPATPEGIPAIRQLLSEGININVTLIFSLEAYEEVMDAYLSGLEDRLAQGQPIDRIASVASFFVSRVDTLVDRLIKEKGLPESLLGKAAVANAKLAYELFLKYFNSPRFEALKNHGAMVQRPLWASTSTKNPAYPDLLYVDTLIGPDTVNTLPPQTVSAVLDHVKVARTVDKDLDEAHHVIQELESHGISMKAVTDQLLQEGVDSFSASFVTLFQGLRRKRAEITGEAEPFDWNQNILRSTASETVSHLNQQKAVQRVWQHDASLWKSEPEHQAIIKNALGWLSVPEAVAKDAKNLKAFTKQLIDEGYTDVVVLGMGGSSLISDVLRHIFPAPAPYLKLQILDSTNPDAVLALKNNLPLATTVFIVASKSGTTTEPQEYFRYFFDAVSHVSSKPGEHFIAITDPGTALVSEAEHYQFRKIFLNPADIGGRYSALSWFGMVPAALSGVDIDALLLNAQEMQQMCKVDDVLENPGALLGALMGSFANNGRDKMTLLMPKALSAFSDWIEQLLAESTGKEGKGLLPIAHEPWLPVEDYSSDRLFIAYQFDSEPDNELMEHVNELRQHGHPVIILPMANRISLGGELFRWEFATAIAGSVLGIDAFDQPNVQESKDNTKRVLKQFETEKVLPAVTELGQLDQMRWSAAHLSTSQSALGDVLKSLLNTHQAGDYVAIMAYVNPTEENWAQLQEVRAIIGRNWKLPTTLGFGPRFLHSTGQLHKGGNDHGLFIQLVAMKGEKVLIPGEPFDFLTLMQAQAIGDYEALQAHGRRVVRILFDGELAPGLAQLAEVLQTINVK</sequence>
<name>A0A1W1W6F3_SULTA</name>
<comment type="subcellular location">
    <subcellularLocation>
        <location evidence="2 11">Cytoplasm</location>
    </subcellularLocation>
</comment>
<dbReference type="Gene3D" id="3.20.20.70">
    <property type="entry name" value="Aldolase class I"/>
    <property type="match status" value="1"/>
</dbReference>
<dbReference type="PROSITE" id="PS01054">
    <property type="entry name" value="TRANSALDOLASE_1"/>
    <property type="match status" value="1"/>
</dbReference>
<feature type="active site" description="Schiff-base intermediate with substrate" evidence="11">
    <location>
        <position position="139"/>
    </location>
</feature>
<keyword evidence="14" id="KW-1185">Reference proteome</keyword>
<dbReference type="Pfam" id="PF00342">
    <property type="entry name" value="PGI"/>
    <property type="match status" value="1"/>
</dbReference>
<evidence type="ECO:0000256" key="6">
    <source>
        <dbReference type="ARBA" id="ARBA00022490"/>
    </source>
</evidence>
<dbReference type="PANTHER" id="PTHR10683">
    <property type="entry name" value="TRANSALDOLASE"/>
    <property type="match status" value="1"/>
</dbReference>
<protein>
    <recommendedName>
        <fullName evidence="5 11">Transaldolase</fullName>
        <ecNumber evidence="5 11">2.2.1.2</ecNumber>
    </recommendedName>
</protein>
<dbReference type="RefSeq" id="WP_020374455.1">
    <property type="nucleotide sequence ID" value="NZ_FWWY01000001.1"/>
</dbReference>
<dbReference type="GO" id="GO:0006096">
    <property type="term" value="P:glycolytic process"/>
    <property type="evidence" value="ECO:0007669"/>
    <property type="project" value="UniProtKB-UniPathway"/>
</dbReference>
<dbReference type="InterPro" id="IPR001585">
    <property type="entry name" value="TAL/FSA"/>
</dbReference>
<evidence type="ECO:0000256" key="9">
    <source>
        <dbReference type="ARBA" id="ARBA00023270"/>
    </source>
</evidence>
<dbReference type="InterPro" id="IPR046348">
    <property type="entry name" value="SIS_dom_sf"/>
</dbReference>
<dbReference type="NCBIfam" id="TIGR00876">
    <property type="entry name" value="tal_mycobact"/>
    <property type="match status" value="1"/>
</dbReference>
<accession>A0A1W1W6F3</accession>
<dbReference type="GO" id="GO:0097367">
    <property type="term" value="F:carbohydrate derivative binding"/>
    <property type="evidence" value="ECO:0007669"/>
    <property type="project" value="InterPro"/>
</dbReference>
<evidence type="ECO:0000256" key="10">
    <source>
        <dbReference type="ARBA" id="ARBA00048810"/>
    </source>
</evidence>
<evidence type="ECO:0000256" key="8">
    <source>
        <dbReference type="ARBA" id="ARBA00023126"/>
    </source>
</evidence>
<dbReference type="InterPro" id="IPR001672">
    <property type="entry name" value="G6P_Isomerase"/>
</dbReference>
<dbReference type="HAMAP" id="MF_00493">
    <property type="entry name" value="Transaldolase_2"/>
    <property type="match status" value="1"/>
</dbReference>
<dbReference type="STRING" id="28034.BFX07_08490"/>
<dbReference type="CDD" id="cd00955">
    <property type="entry name" value="Transaldolase_like"/>
    <property type="match status" value="1"/>
</dbReference>
<evidence type="ECO:0000256" key="12">
    <source>
        <dbReference type="RuleBase" id="RU000612"/>
    </source>
</evidence>
<dbReference type="AlphaFoldDB" id="A0A1W1W6F3"/>
<dbReference type="InterPro" id="IPR004732">
    <property type="entry name" value="Transaldolase_2"/>
</dbReference>
<keyword evidence="12" id="KW-0413">Isomerase</keyword>
<organism evidence="13 14">
    <name type="scientific">Sulfobacillus thermosulfidooxidans (strain DSM 9293 / VKM B-1269 / AT-1)</name>
    <dbReference type="NCBI Taxonomy" id="929705"/>
    <lineage>
        <taxon>Bacteria</taxon>
        <taxon>Bacillati</taxon>
        <taxon>Bacillota</taxon>
        <taxon>Clostridia</taxon>
        <taxon>Eubacteriales</taxon>
        <taxon>Clostridiales Family XVII. Incertae Sedis</taxon>
        <taxon>Sulfobacillus</taxon>
    </lineage>
</organism>
<dbReference type="GO" id="GO:0005737">
    <property type="term" value="C:cytoplasm"/>
    <property type="evidence" value="ECO:0007669"/>
    <property type="project" value="UniProtKB-SubCell"/>
</dbReference>
<dbReference type="GO" id="GO:0004347">
    <property type="term" value="F:glucose-6-phosphate isomerase activity"/>
    <property type="evidence" value="ECO:0007669"/>
    <property type="project" value="UniProtKB-EC"/>
</dbReference>
<dbReference type="PANTHER" id="PTHR10683:SF31">
    <property type="entry name" value="TRANSALDOLASE"/>
    <property type="match status" value="1"/>
</dbReference>
<dbReference type="Proteomes" id="UP000192660">
    <property type="component" value="Unassembled WGS sequence"/>
</dbReference>
<evidence type="ECO:0000313" key="14">
    <source>
        <dbReference type="Proteomes" id="UP000192660"/>
    </source>
</evidence>
<gene>
    <name evidence="11" type="primary">tal</name>
    <name evidence="13" type="ORF">SAMN00768000_0126</name>
</gene>
<evidence type="ECO:0000256" key="4">
    <source>
        <dbReference type="ARBA" id="ARBA00008426"/>
    </source>
</evidence>
<dbReference type="EMBL" id="FWWY01000001">
    <property type="protein sequence ID" value="SMC01867.1"/>
    <property type="molecule type" value="Genomic_DNA"/>
</dbReference>
<dbReference type="SUPFAM" id="SSF51569">
    <property type="entry name" value="Aldolase"/>
    <property type="match status" value="1"/>
</dbReference>
<comment type="similarity">
    <text evidence="12">Belongs to the GPI family.</text>
</comment>
<comment type="function">
    <text evidence="1 11">Transaldolase is important for the balance of metabolites in the pentose-phosphate pathway.</text>
</comment>
<comment type="catalytic activity">
    <reaction evidence="12">
        <text>alpha-D-glucose 6-phosphate = beta-D-fructose 6-phosphate</text>
        <dbReference type="Rhea" id="RHEA:11816"/>
        <dbReference type="ChEBI" id="CHEBI:57634"/>
        <dbReference type="ChEBI" id="CHEBI:58225"/>
        <dbReference type="EC" id="5.3.1.9"/>
    </reaction>
</comment>
<keyword evidence="8 11" id="KW-0570">Pentose shunt</keyword>
<evidence type="ECO:0000256" key="2">
    <source>
        <dbReference type="ARBA" id="ARBA00004496"/>
    </source>
</evidence>
<dbReference type="UniPathway" id="UPA00115">
    <property type="reaction ID" value="UER00414"/>
</dbReference>
<dbReference type="Gene3D" id="3.40.50.10490">
    <property type="entry name" value="Glucose-6-phosphate isomerase like protein, domain 1"/>
    <property type="match status" value="3"/>
</dbReference>
<dbReference type="UniPathway" id="UPA00109">
    <property type="reaction ID" value="UER00181"/>
</dbReference>
<comment type="pathway">
    <text evidence="3 11">Carbohydrate degradation; pentose phosphate pathway; D-glyceraldehyde 3-phosphate and beta-D-fructose 6-phosphate from D-ribose 5-phosphate and D-xylulose 5-phosphate (non-oxidative stage): step 2/3.</text>
</comment>
<dbReference type="InterPro" id="IPR018225">
    <property type="entry name" value="Transaldolase_AS"/>
</dbReference>
<dbReference type="NCBIfam" id="NF007080">
    <property type="entry name" value="PRK09533.1"/>
    <property type="match status" value="1"/>
</dbReference>
<evidence type="ECO:0000313" key="13">
    <source>
        <dbReference type="EMBL" id="SMC01867.1"/>
    </source>
</evidence>
<dbReference type="GO" id="GO:0006094">
    <property type="term" value="P:gluconeogenesis"/>
    <property type="evidence" value="ECO:0007669"/>
    <property type="project" value="UniProtKB-KW"/>
</dbReference>